<organism evidence="1 2">
    <name type="scientific">Brassicogethes aeneus</name>
    <name type="common">Rape pollen beetle</name>
    <name type="synonym">Meligethes aeneus</name>
    <dbReference type="NCBI Taxonomy" id="1431903"/>
    <lineage>
        <taxon>Eukaryota</taxon>
        <taxon>Metazoa</taxon>
        <taxon>Ecdysozoa</taxon>
        <taxon>Arthropoda</taxon>
        <taxon>Hexapoda</taxon>
        <taxon>Insecta</taxon>
        <taxon>Pterygota</taxon>
        <taxon>Neoptera</taxon>
        <taxon>Endopterygota</taxon>
        <taxon>Coleoptera</taxon>
        <taxon>Polyphaga</taxon>
        <taxon>Cucujiformia</taxon>
        <taxon>Nitidulidae</taxon>
        <taxon>Meligethinae</taxon>
        <taxon>Brassicogethes</taxon>
    </lineage>
</organism>
<name>A0A9P0AS16_BRAAE</name>
<evidence type="ECO:0000313" key="2">
    <source>
        <dbReference type="Proteomes" id="UP001154078"/>
    </source>
</evidence>
<reference evidence="1" key="1">
    <citation type="submission" date="2021-12" db="EMBL/GenBank/DDBJ databases">
        <authorList>
            <person name="King R."/>
        </authorList>
    </citation>
    <scope>NUCLEOTIDE SEQUENCE</scope>
</reference>
<accession>A0A9P0AS16</accession>
<gene>
    <name evidence="1" type="ORF">MELIAE_LOCUS900</name>
</gene>
<keyword evidence="2" id="KW-1185">Reference proteome</keyword>
<dbReference type="EMBL" id="OV121132">
    <property type="protein sequence ID" value="CAH0546808.1"/>
    <property type="molecule type" value="Genomic_DNA"/>
</dbReference>
<dbReference type="Proteomes" id="UP001154078">
    <property type="component" value="Chromosome 1"/>
</dbReference>
<protein>
    <submittedName>
        <fullName evidence="1">Uncharacterized protein</fullName>
    </submittedName>
</protein>
<evidence type="ECO:0000313" key="1">
    <source>
        <dbReference type="EMBL" id="CAH0546808.1"/>
    </source>
</evidence>
<sequence length="97" mass="10819">MSTKLGKLEKAVVDCTGYPKASGKEQSCPIKPSTFCDGCDETFSVQDFLSCKKDGLIIKNIRRHHEVIGYLMGDAWGSYLRESIAMESMMIQFCVLT</sequence>
<dbReference type="AlphaFoldDB" id="A0A9P0AS16"/>
<proteinExistence type="predicted"/>